<protein>
    <submittedName>
        <fullName evidence="2">Uncharacterized protein</fullName>
    </submittedName>
</protein>
<evidence type="ECO:0000313" key="2">
    <source>
        <dbReference type="EMBL" id="OQW49512.1"/>
    </source>
</evidence>
<gene>
    <name evidence="2" type="ORF">A4S15_01880</name>
</gene>
<feature type="chain" id="PRO_5013252903" evidence="1">
    <location>
        <begin position="20"/>
        <end position="157"/>
    </location>
</feature>
<proteinExistence type="predicted"/>
<name>A0A1W9HQI0_9HYPH</name>
<keyword evidence="1" id="KW-0732">Signal</keyword>
<sequence length="157" mass="16682">MRLILSFMIAVLAMCSASAAPFKTPAGWIVIETKLSFAELVARTEAAVKANQMNIVNFASATDGAKAQGFTIAGNRVLGVYRNDFARRMLAASVAAGIEAPIRVYLTEGPDKLATLSYRAPSTMFAPYFDDGGEPLKTMAGELDVIFAKIAADATKP</sequence>
<dbReference type="InterPro" id="IPR035923">
    <property type="entry name" value="TT1751-like_sf"/>
</dbReference>
<evidence type="ECO:0000313" key="3">
    <source>
        <dbReference type="Proteomes" id="UP000192872"/>
    </source>
</evidence>
<dbReference type="RefSeq" id="WP_376800062.1">
    <property type="nucleotide sequence ID" value="NZ_DBNB01000019.1"/>
</dbReference>
<dbReference type="CDD" id="cd14797">
    <property type="entry name" value="DUF302"/>
    <property type="match status" value="1"/>
</dbReference>
<dbReference type="InterPro" id="IPR005180">
    <property type="entry name" value="DUF302"/>
</dbReference>
<dbReference type="EMBL" id="LWDL01000031">
    <property type="protein sequence ID" value="OQW49512.1"/>
    <property type="molecule type" value="Genomic_DNA"/>
</dbReference>
<comment type="caution">
    <text evidence="2">The sequence shown here is derived from an EMBL/GenBank/DDBJ whole genome shotgun (WGS) entry which is preliminary data.</text>
</comment>
<dbReference type="Proteomes" id="UP000192872">
    <property type="component" value="Unassembled WGS sequence"/>
</dbReference>
<reference evidence="2 3" key="1">
    <citation type="journal article" date="2017" name="Water Res.">
        <title>Comammox in drinking water systems.</title>
        <authorList>
            <person name="Wang Y."/>
            <person name="Ma L."/>
            <person name="Mao Y."/>
            <person name="Jiang X."/>
            <person name="Xia Y."/>
            <person name="Yu K."/>
            <person name="Li B."/>
            <person name="Zhang T."/>
        </authorList>
    </citation>
    <scope>NUCLEOTIDE SEQUENCE [LARGE SCALE GENOMIC DNA]</scope>
    <source>
        <strain evidence="2">SG_bin8</strain>
    </source>
</reference>
<evidence type="ECO:0000256" key="1">
    <source>
        <dbReference type="SAM" id="SignalP"/>
    </source>
</evidence>
<dbReference type="Gene3D" id="3.30.310.70">
    <property type="entry name" value="TT1751-like domain"/>
    <property type="match status" value="1"/>
</dbReference>
<dbReference type="PANTHER" id="PTHR38342:SF2">
    <property type="entry name" value="INNER MEMBRANE OR EXPORTED"/>
    <property type="match status" value="1"/>
</dbReference>
<dbReference type="AlphaFoldDB" id="A0A1W9HQI0"/>
<dbReference type="STRING" id="1827387.A4S15_01880"/>
<dbReference type="SUPFAM" id="SSF103247">
    <property type="entry name" value="TT1751-like"/>
    <property type="match status" value="1"/>
</dbReference>
<accession>A0A1W9HQI0</accession>
<dbReference type="PANTHER" id="PTHR38342">
    <property type="entry name" value="SLR5037 PROTEIN"/>
    <property type="match status" value="1"/>
</dbReference>
<organism evidence="2 3">
    <name type="scientific">Candidatus Raskinella chloraquaticus</name>
    <dbReference type="NCBI Taxonomy" id="1951219"/>
    <lineage>
        <taxon>Bacteria</taxon>
        <taxon>Pseudomonadati</taxon>
        <taxon>Pseudomonadota</taxon>
        <taxon>Alphaproteobacteria</taxon>
        <taxon>Hyphomicrobiales</taxon>
        <taxon>Phreatobacteraceae</taxon>
        <taxon>Candidatus Raskinella</taxon>
    </lineage>
</organism>
<feature type="signal peptide" evidence="1">
    <location>
        <begin position="1"/>
        <end position="19"/>
    </location>
</feature>